<dbReference type="EMBL" id="FOZM01000001">
    <property type="protein sequence ID" value="SFS06983.1"/>
    <property type="molecule type" value="Genomic_DNA"/>
</dbReference>
<evidence type="ECO:0000313" key="2">
    <source>
        <dbReference type="EMBL" id="SFS06983.1"/>
    </source>
</evidence>
<dbReference type="AlphaFoldDB" id="A0A1I6LU40"/>
<gene>
    <name evidence="2" type="ORF">SAMN05444714_0897</name>
</gene>
<feature type="signal peptide" evidence="1">
    <location>
        <begin position="1"/>
        <end position="21"/>
    </location>
</feature>
<feature type="chain" id="PRO_5011465184" evidence="1">
    <location>
        <begin position="22"/>
        <end position="118"/>
    </location>
</feature>
<dbReference type="OrthoDB" id="4736977at2"/>
<accession>A0A1I6LU40</accession>
<proteinExistence type="predicted"/>
<protein>
    <submittedName>
        <fullName evidence="2">Uncharacterized protein</fullName>
    </submittedName>
</protein>
<organism evidence="2 3">
    <name type="scientific">Yoonia litorea</name>
    <dbReference type="NCBI Taxonomy" id="1123755"/>
    <lineage>
        <taxon>Bacteria</taxon>
        <taxon>Pseudomonadati</taxon>
        <taxon>Pseudomonadota</taxon>
        <taxon>Alphaproteobacteria</taxon>
        <taxon>Rhodobacterales</taxon>
        <taxon>Paracoccaceae</taxon>
        <taxon>Yoonia</taxon>
    </lineage>
</organism>
<dbReference type="RefSeq" id="WP_090204459.1">
    <property type="nucleotide sequence ID" value="NZ_FOZM01000001.1"/>
</dbReference>
<sequence length="118" mass="12570">MFHFKSILAAGAAAVALSACVDTSTATPVSAVAADRNVIITNATGRTIWRFYGSRVTTSSWEEDILGSSILPNGDSVNINFDDGTGSCNFDMKAEFRDGTSIVQPNINVCTVSRVTFR</sequence>
<dbReference type="Proteomes" id="UP000198926">
    <property type="component" value="Unassembled WGS sequence"/>
</dbReference>
<dbReference type="STRING" id="1123755.SAMN05444714_0897"/>
<keyword evidence="1" id="KW-0732">Signal</keyword>
<keyword evidence="3" id="KW-1185">Reference proteome</keyword>
<name>A0A1I6LU40_9RHOB</name>
<dbReference type="PROSITE" id="PS51257">
    <property type="entry name" value="PROKAR_LIPOPROTEIN"/>
    <property type="match status" value="1"/>
</dbReference>
<reference evidence="2 3" key="1">
    <citation type="submission" date="2016-10" db="EMBL/GenBank/DDBJ databases">
        <authorList>
            <person name="de Groot N.N."/>
        </authorList>
    </citation>
    <scope>NUCLEOTIDE SEQUENCE [LARGE SCALE GENOMIC DNA]</scope>
    <source>
        <strain evidence="2 3">DSM 29433</strain>
    </source>
</reference>
<evidence type="ECO:0000256" key="1">
    <source>
        <dbReference type="SAM" id="SignalP"/>
    </source>
</evidence>
<evidence type="ECO:0000313" key="3">
    <source>
        <dbReference type="Proteomes" id="UP000198926"/>
    </source>
</evidence>